<protein>
    <submittedName>
        <fullName evidence="2">Uncharacterized protein</fullName>
    </submittedName>
</protein>
<dbReference type="Proteomes" id="UP001305815">
    <property type="component" value="Chromosome"/>
</dbReference>
<gene>
    <name evidence="2" type="ORF">Lac1_11470</name>
</gene>
<evidence type="ECO:0000313" key="3">
    <source>
        <dbReference type="Proteomes" id="UP001305815"/>
    </source>
</evidence>
<sequence>MKKLTRIFFVLFTVITLAGCAAEQTKPAPEPIEIQIPEPCRYGFVMIRTPEGNQTMYSSSIDIQNDGRDGKAIYIVLDKGVIQQ</sequence>
<dbReference type="RefSeq" id="WP_316266579.1">
    <property type="nucleotide sequence ID" value="NZ_AP027742.1"/>
</dbReference>
<name>A0ABN6Z0S7_9FIRM</name>
<keyword evidence="1" id="KW-0732">Signal</keyword>
<organism evidence="2 3">
    <name type="scientific">Claveliimonas bilis</name>
    <dbReference type="NCBI Taxonomy" id="3028070"/>
    <lineage>
        <taxon>Bacteria</taxon>
        <taxon>Bacillati</taxon>
        <taxon>Bacillota</taxon>
        <taxon>Clostridia</taxon>
        <taxon>Lachnospirales</taxon>
        <taxon>Lachnospiraceae</taxon>
        <taxon>Claveliimonas</taxon>
    </lineage>
</organism>
<evidence type="ECO:0000313" key="2">
    <source>
        <dbReference type="EMBL" id="BDZ76964.1"/>
    </source>
</evidence>
<feature type="chain" id="PRO_5045469389" evidence="1">
    <location>
        <begin position="22"/>
        <end position="84"/>
    </location>
</feature>
<feature type="signal peptide" evidence="1">
    <location>
        <begin position="1"/>
        <end position="21"/>
    </location>
</feature>
<dbReference type="PROSITE" id="PS51257">
    <property type="entry name" value="PROKAR_LIPOPROTEIN"/>
    <property type="match status" value="1"/>
</dbReference>
<evidence type="ECO:0000256" key="1">
    <source>
        <dbReference type="SAM" id="SignalP"/>
    </source>
</evidence>
<accession>A0ABN6Z0S7</accession>
<reference evidence="3" key="1">
    <citation type="journal article" date="2023" name="Int. J. Syst. Evol. Microbiol.">
        <title>Claveliimonas bilis gen. nov., sp. nov., deoxycholic acid-producing bacteria isolated from human faeces, and reclassification of Sellimonas monacensis Zenner et al. 2021 as Claveliimonas monacensis comb. nov.</title>
        <authorList>
            <person name="Hisatomi A."/>
            <person name="Kastawa N.W.E.P.G."/>
            <person name="Song I."/>
            <person name="Ohkuma M."/>
            <person name="Fukiya S."/>
            <person name="Sakamoto M."/>
        </authorList>
    </citation>
    <scope>NUCLEOTIDE SEQUENCE [LARGE SCALE GENOMIC DNA]</scope>
    <source>
        <strain evidence="3">12BBH14</strain>
    </source>
</reference>
<dbReference type="EMBL" id="AP027742">
    <property type="protein sequence ID" value="BDZ76964.1"/>
    <property type="molecule type" value="Genomic_DNA"/>
</dbReference>
<keyword evidence="3" id="KW-1185">Reference proteome</keyword>
<proteinExistence type="predicted"/>